<keyword evidence="4" id="KW-1185">Reference proteome</keyword>
<feature type="compositionally biased region" description="Basic residues" evidence="1">
    <location>
        <begin position="128"/>
        <end position="144"/>
    </location>
</feature>
<feature type="compositionally biased region" description="Basic and acidic residues" evidence="1">
    <location>
        <begin position="180"/>
        <end position="191"/>
    </location>
</feature>
<dbReference type="PANTHER" id="PTHR33595">
    <property type="entry name" value="VON WILLEBRAND FACTOR A DOMAIN PROTEIN"/>
    <property type="match status" value="1"/>
</dbReference>
<gene>
    <name evidence="3" type="ORF">ZIOFF_047039</name>
</gene>
<dbReference type="PANTHER" id="PTHR33595:SF7">
    <property type="entry name" value="OS12G0242500 PROTEIN"/>
    <property type="match status" value="1"/>
</dbReference>
<feature type="domain" description="DUF7950" evidence="2">
    <location>
        <begin position="231"/>
        <end position="373"/>
    </location>
</feature>
<proteinExistence type="predicted"/>
<evidence type="ECO:0000259" key="2">
    <source>
        <dbReference type="Pfam" id="PF25821"/>
    </source>
</evidence>
<organism evidence="3 4">
    <name type="scientific">Zingiber officinale</name>
    <name type="common">Ginger</name>
    <name type="synonym">Amomum zingiber</name>
    <dbReference type="NCBI Taxonomy" id="94328"/>
    <lineage>
        <taxon>Eukaryota</taxon>
        <taxon>Viridiplantae</taxon>
        <taxon>Streptophyta</taxon>
        <taxon>Embryophyta</taxon>
        <taxon>Tracheophyta</taxon>
        <taxon>Spermatophyta</taxon>
        <taxon>Magnoliopsida</taxon>
        <taxon>Liliopsida</taxon>
        <taxon>Zingiberales</taxon>
        <taxon>Zingiberaceae</taxon>
        <taxon>Zingiber</taxon>
    </lineage>
</organism>
<feature type="region of interest" description="Disordered" evidence="1">
    <location>
        <begin position="121"/>
        <end position="191"/>
    </location>
</feature>
<dbReference type="Proteomes" id="UP000734854">
    <property type="component" value="Unassembled WGS sequence"/>
</dbReference>
<evidence type="ECO:0000313" key="4">
    <source>
        <dbReference type="Proteomes" id="UP000734854"/>
    </source>
</evidence>
<evidence type="ECO:0000256" key="1">
    <source>
        <dbReference type="SAM" id="MobiDB-lite"/>
    </source>
</evidence>
<protein>
    <recommendedName>
        <fullName evidence="2">DUF7950 domain-containing protein</fullName>
    </recommendedName>
</protein>
<reference evidence="3 4" key="1">
    <citation type="submission" date="2020-08" db="EMBL/GenBank/DDBJ databases">
        <title>Plant Genome Project.</title>
        <authorList>
            <person name="Zhang R.-G."/>
        </authorList>
    </citation>
    <scope>NUCLEOTIDE SEQUENCE [LARGE SCALE GENOMIC DNA]</scope>
    <source>
        <tissue evidence="3">Rhizome</tissue>
    </source>
</reference>
<dbReference type="EMBL" id="JACMSC010000013">
    <property type="protein sequence ID" value="KAG6492089.1"/>
    <property type="molecule type" value="Genomic_DNA"/>
</dbReference>
<feature type="compositionally biased region" description="Low complexity" evidence="1">
    <location>
        <begin position="151"/>
        <end position="170"/>
    </location>
</feature>
<name>A0A8J5FQ78_ZINOF</name>
<dbReference type="AlphaFoldDB" id="A0A8J5FQ78"/>
<dbReference type="Pfam" id="PF25821">
    <property type="entry name" value="DUF7950"/>
    <property type="match status" value="1"/>
</dbReference>
<dbReference type="InterPro" id="IPR057710">
    <property type="entry name" value="DUF7950"/>
</dbReference>
<comment type="caution">
    <text evidence="3">The sequence shown here is derived from an EMBL/GenBank/DDBJ whole genome shotgun (WGS) entry which is preliminary data.</text>
</comment>
<evidence type="ECO:0000313" key="3">
    <source>
        <dbReference type="EMBL" id="KAG6492089.1"/>
    </source>
</evidence>
<accession>A0A8J5FQ78</accession>
<sequence>MFPTHTPKEFRFARHLPVFFLHVPPRFQPYFYLSHVLKRTLLLPPVLSQWQLEAASPTRAEVDTQRSSERAEMERRGGCCIDVYGRGDAEAAWRMGRIMLRFRPIAPKPVVDSSGAASVAVVSSSAGRKTRRKGSGGCRGRKARKMETGRSSSSKEGPASSSSATSSSPTIVTLSLIPETPERKDDMAAERRCAGSEKLLAATLAPAWMGRGRAGETAAATGVAWPVTAVGSWVTVECVTDTWREGEVPWRSDEAVQAALSADDSPGFVSDEWGRVTWTNDAYRRMVSGGSLEGRWTAEEEEQVRVGLVARGAIPAAAEACRAFTCRVRVHYSRRPWRGKAACSASSLAAPCDVWRLDGGGSAWRLDVKAALSLSL</sequence>